<feature type="transmembrane region" description="Helical" evidence="1">
    <location>
        <begin position="105"/>
        <end position="127"/>
    </location>
</feature>
<sequence>MKGLALYDLTWLKGQKKLLMILTALTILYLVTDGTMVLFLSVIFQMLLLRTLEWNLRAENSRFLFTLPFTRRQYVQEKYLFILGSTLVLTIGLYAVAIVCQRDKMLELSAMLGVIVLELLYFSAILIPMMIRLGSNMQVWLTVIVVVLASLTAVLIGSLQETVTQWLTVIQGNLPVVFGGMAVLGLVCLAVSMKVSEGILDREEL</sequence>
<dbReference type="InterPro" id="IPR025699">
    <property type="entry name" value="ABC2_memb-like"/>
</dbReference>
<feature type="transmembrane region" description="Helical" evidence="1">
    <location>
        <begin position="172"/>
        <end position="192"/>
    </location>
</feature>
<dbReference type="STRING" id="1702221.AALO17_17650"/>
<dbReference type="Pfam" id="PF13346">
    <property type="entry name" value="ABC2_membrane_5"/>
    <property type="match status" value="1"/>
</dbReference>
<organism evidence="2 3">
    <name type="scientific">Faecalibaculum rodentium</name>
    <dbReference type="NCBI Taxonomy" id="1702221"/>
    <lineage>
        <taxon>Bacteria</taxon>
        <taxon>Bacillati</taxon>
        <taxon>Bacillota</taxon>
        <taxon>Erysipelotrichia</taxon>
        <taxon>Erysipelotrichales</taxon>
        <taxon>Erysipelotrichaceae</taxon>
        <taxon>Faecalibaculum</taxon>
    </lineage>
</organism>
<dbReference type="OrthoDB" id="2313863at2"/>
<feature type="transmembrane region" description="Helical" evidence="1">
    <location>
        <begin position="79"/>
        <end position="99"/>
    </location>
</feature>
<dbReference type="RefSeq" id="WP_067557904.1">
    <property type="nucleotide sequence ID" value="NZ_CAMTBT010000003.1"/>
</dbReference>
<evidence type="ECO:0008006" key="4">
    <source>
        <dbReference type="Google" id="ProtNLM"/>
    </source>
</evidence>
<dbReference type="AlphaFoldDB" id="A0A140DW72"/>
<keyword evidence="1" id="KW-0812">Transmembrane</keyword>
<keyword evidence="3" id="KW-1185">Reference proteome</keyword>
<evidence type="ECO:0000256" key="1">
    <source>
        <dbReference type="SAM" id="Phobius"/>
    </source>
</evidence>
<feature type="transmembrane region" description="Helical" evidence="1">
    <location>
        <begin position="139"/>
        <end position="160"/>
    </location>
</feature>
<proteinExistence type="predicted"/>
<evidence type="ECO:0000313" key="2">
    <source>
        <dbReference type="EMBL" id="AMK54899.1"/>
    </source>
</evidence>
<dbReference type="Proteomes" id="UP000069771">
    <property type="component" value="Chromosome"/>
</dbReference>
<feature type="transmembrane region" description="Helical" evidence="1">
    <location>
        <begin position="20"/>
        <end position="49"/>
    </location>
</feature>
<evidence type="ECO:0000313" key="3">
    <source>
        <dbReference type="Proteomes" id="UP000069771"/>
    </source>
</evidence>
<name>A0A140DW72_9FIRM</name>
<keyword evidence="1" id="KW-1133">Transmembrane helix</keyword>
<dbReference type="EMBL" id="CP011391">
    <property type="protein sequence ID" value="AMK54899.1"/>
    <property type="molecule type" value="Genomic_DNA"/>
</dbReference>
<gene>
    <name evidence="2" type="ORF">AALO17_17650</name>
</gene>
<protein>
    <recommendedName>
        <fullName evidence="4">ABC-2 transporter permease</fullName>
    </recommendedName>
</protein>
<dbReference type="KEGG" id="fro:AALO17_17650"/>
<reference evidence="2 3" key="1">
    <citation type="journal article" date="2016" name="Gut Pathog.">
        <title>Whole genome sequencing of "Faecalibaculum rodentium" ALO17, isolated from C57BL/6J laboratory mouse feces.</title>
        <authorList>
            <person name="Lim S."/>
            <person name="Chang D.H."/>
            <person name="Ahn S."/>
            <person name="Kim B.C."/>
        </authorList>
    </citation>
    <scope>NUCLEOTIDE SEQUENCE [LARGE SCALE GENOMIC DNA]</scope>
    <source>
        <strain evidence="2 3">Alo17</strain>
    </source>
</reference>
<accession>A0A140DW72</accession>
<keyword evidence="1" id="KW-0472">Membrane</keyword>
<dbReference type="GeneID" id="78478418"/>